<dbReference type="AlphaFoldDB" id="A0A5A7SSP8"/>
<dbReference type="Proteomes" id="UP000321947">
    <property type="component" value="Unassembled WGS sequence"/>
</dbReference>
<feature type="domain" description="Integrase zinc-binding" evidence="1">
    <location>
        <begin position="159"/>
        <end position="214"/>
    </location>
</feature>
<evidence type="ECO:0000313" key="2">
    <source>
        <dbReference type="EMBL" id="KAA0033980.1"/>
    </source>
</evidence>
<dbReference type="InterPro" id="IPR043128">
    <property type="entry name" value="Rev_trsase/Diguanyl_cyclase"/>
</dbReference>
<dbReference type="EMBL" id="SSTE01020493">
    <property type="protein sequence ID" value="KAA0033980.1"/>
    <property type="molecule type" value="Genomic_DNA"/>
</dbReference>
<gene>
    <name evidence="3" type="ORF">E5676_scaffold925G00170</name>
    <name evidence="2" type="ORF">E6C27_scaffold400G00410</name>
</gene>
<dbReference type="Gene3D" id="3.30.70.270">
    <property type="match status" value="1"/>
</dbReference>
<reference evidence="4 5" key="1">
    <citation type="submission" date="2019-08" db="EMBL/GenBank/DDBJ databases">
        <title>Draft genome sequences of two oriental melons (Cucumis melo L. var makuwa).</title>
        <authorList>
            <person name="Kwon S.-Y."/>
        </authorList>
    </citation>
    <scope>NUCLEOTIDE SEQUENCE [LARGE SCALE GENOMIC DNA]</scope>
    <source>
        <strain evidence="5">cv. Chang Bougi</strain>
        <strain evidence="4">cv. SW 3</strain>
        <tissue evidence="2">Leaf</tissue>
    </source>
</reference>
<accession>A0A5A7SSP8</accession>
<dbReference type="Gene3D" id="1.10.340.70">
    <property type="match status" value="1"/>
</dbReference>
<evidence type="ECO:0000313" key="5">
    <source>
        <dbReference type="Proteomes" id="UP000321947"/>
    </source>
</evidence>
<sequence length="242" mass="28158">MKEEDVEKTAFRTHGHYEFLVMPFGLINAPLTKLLQKNAFKRNDEATEAFEQLKKTMVSIPVLALPNWSLPLVIETNASRIGLQNKATNAPSRLEQTKEQTTDITEMTTPGVIDIEVALKEGEKDLFEVVKKNLEENTKYHWLNDRLLYKRRLVISKHSSLIPTLLRTFHDSILGHSKFLRTYKRMNGELHWEGMKIDIKNYVEQCDICQRNKTECSLFHCQNSFLKTGLRISWRVYLCLGM</sequence>
<dbReference type="EMBL" id="SSTD01015517">
    <property type="protein sequence ID" value="TYK02565.1"/>
    <property type="molecule type" value="Genomic_DNA"/>
</dbReference>
<dbReference type="Pfam" id="PF17921">
    <property type="entry name" value="Integrase_H2C2"/>
    <property type="match status" value="1"/>
</dbReference>
<dbReference type="SUPFAM" id="SSF56672">
    <property type="entry name" value="DNA/RNA polymerases"/>
    <property type="match status" value="1"/>
</dbReference>
<protein>
    <submittedName>
        <fullName evidence="2">Retrotransposable element Tf2</fullName>
    </submittedName>
</protein>
<comment type="caution">
    <text evidence="2">The sequence shown here is derived from an EMBL/GenBank/DDBJ whole genome shotgun (WGS) entry which is preliminary data.</text>
</comment>
<evidence type="ECO:0000313" key="4">
    <source>
        <dbReference type="Proteomes" id="UP000321393"/>
    </source>
</evidence>
<dbReference type="Proteomes" id="UP000321393">
    <property type="component" value="Unassembled WGS sequence"/>
</dbReference>
<proteinExistence type="predicted"/>
<dbReference type="InterPro" id="IPR050951">
    <property type="entry name" value="Retrovirus_Pol_polyprotein"/>
</dbReference>
<dbReference type="InterPro" id="IPR043502">
    <property type="entry name" value="DNA/RNA_pol_sf"/>
</dbReference>
<dbReference type="OrthoDB" id="1751703at2759"/>
<dbReference type="InterPro" id="IPR041588">
    <property type="entry name" value="Integrase_H2C2"/>
</dbReference>
<dbReference type="PANTHER" id="PTHR37984">
    <property type="entry name" value="PROTEIN CBG26694"/>
    <property type="match status" value="1"/>
</dbReference>
<evidence type="ECO:0000259" key="1">
    <source>
        <dbReference type="Pfam" id="PF17921"/>
    </source>
</evidence>
<evidence type="ECO:0000313" key="3">
    <source>
        <dbReference type="EMBL" id="TYK02565.1"/>
    </source>
</evidence>
<organism evidence="2 4">
    <name type="scientific">Cucumis melo var. makuwa</name>
    <name type="common">Oriental melon</name>
    <dbReference type="NCBI Taxonomy" id="1194695"/>
    <lineage>
        <taxon>Eukaryota</taxon>
        <taxon>Viridiplantae</taxon>
        <taxon>Streptophyta</taxon>
        <taxon>Embryophyta</taxon>
        <taxon>Tracheophyta</taxon>
        <taxon>Spermatophyta</taxon>
        <taxon>Magnoliopsida</taxon>
        <taxon>eudicotyledons</taxon>
        <taxon>Gunneridae</taxon>
        <taxon>Pentapetalae</taxon>
        <taxon>rosids</taxon>
        <taxon>fabids</taxon>
        <taxon>Cucurbitales</taxon>
        <taxon>Cucurbitaceae</taxon>
        <taxon>Benincaseae</taxon>
        <taxon>Cucumis</taxon>
    </lineage>
</organism>
<name>A0A5A7SSP8_CUCMM</name>
<dbReference type="PANTHER" id="PTHR37984:SF5">
    <property type="entry name" value="PROTEIN NYNRIN-LIKE"/>
    <property type="match status" value="1"/>
</dbReference>